<keyword evidence="4" id="KW-0633">Potassium transport</keyword>
<evidence type="ECO:0000256" key="8">
    <source>
        <dbReference type="ARBA" id="ARBA00022989"/>
    </source>
</evidence>
<evidence type="ECO:0000256" key="7">
    <source>
        <dbReference type="ARBA" id="ARBA00022958"/>
    </source>
</evidence>
<dbReference type="GO" id="GO:0015252">
    <property type="term" value="F:proton channel activity"/>
    <property type="evidence" value="ECO:0007669"/>
    <property type="project" value="InterPro"/>
</dbReference>
<proteinExistence type="inferred from homology"/>
<evidence type="ECO:0000256" key="6">
    <source>
        <dbReference type="ARBA" id="ARBA00022826"/>
    </source>
</evidence>
<feature type="transmembrane region" description="Helical" evidence="13">
    <location>
        <begin position="70"/>
        <end position="91"/>
    </location>
</feature>
<dbReference type="Proteomes" id="UP000290253">
    <property type="component" value="Unassembled WGS sequence"/>
</dbReference>
<dbReference type="PANTHER" id="PTHR31462">
    <property type="entry name" value="ENDOSOMAL/LYSOSOMAL POTASSIUM CHANNEL TMEM175"/>
    <property type="match status" value="1"/>
</dbReference>
<evidence type="ECO:0000256" key="3">
    <source>
        <dbReference type="ARBA" id="ARBA00022448"/>
    </source>
</evidence>
<evidence type="ECO:0000256" key="9">
    <source>
        <dbReference type="ARBA" id="ARBA00023065"/>
    </source>
</evidence>
<name>A0A4Q1SFZ4_9BACT</name>
<feature type="transmembrane region" description="Helical" evidence="13">
    <location>
        <begin position="103"/>
        <end position="122"/>
    </location>
</feature>
<feature type="transmembrane region" description="Helical" evidence="13">
    <location>
        <begin position="9"/>
        <end position="27"/>
    </location>
</feature>
<keyword evidence="3" id="KW-0813">Transport</keyword>
<evidence type="ECO:0000256" key="12">
    <source>
        <dbReference type="ARBA" id="ARBA00034430"/>
    </source>
</evidence>
<organism evidence="14 15">
    <name type="scientific">Silvibacterium dinghuense</name>
    <dbReference type="NCBI Taxonomy" id="1560006"/>
    <lineage>
        <taxon>Bacteria</taxon>
        <taxon>Pseudomonadati</taxon>
        <taxon>Acidobacteriota</taxon>
        <taxon>Terriglobia</taxon>
        <taxon>Terriglobales</taxon>
        <taxon>Acidobacteriaceae</taxon>
        <taxon>Silvibacterium</taxon>
    </lineage>
</organism>
<evidence type="ECO:0000256" key="4">
    <source>
        <dbReference type="ARBA" id="ARBA00022538"/>
    </source>
</evidence>
<keyword evidence="6" id="KW-0631">Potassium channel</keyword>
<evidence type="ECO:0000313" key="15">
    <source>
        <dbReference type="Proteomes" id="UP000290253"/>
    </source>
</evidence>
<keyword evidence="5 13" id="KW-0812">Transmembrane</keyword>
<comment type="caution">
    <text evidence="14">The sequence shown here is derived from an EMBL/GenBank/DDBJ whole genome shotgun (WGS) entry which is preliminary data.</text>
</comment>
<dbReference type="InterPro" id="IPR010617">
    <property type="entry name" value="TMEM175-like"/>
</dbReference>
<comment type="subcellular location">
    <subcellularLocation>
        <location evidence="1">Membrane</location>
        <topology evidence="1">Multi-pass membrane protein</topology>
    </subcellularLocation>
</comment>
<keyword evidence="7" id="KW-0630">Potassium</keyword>
<evidence type="ECO:0000256" key="2">
    <source>
        <dbReference type="ARBA" id="ARBA00006920"/>
    </source>
</evidence>
<reference evidence="14 15" key="1">
    <citation type="journal article" date="2016" name="Int. J. Syst. Evol. Microbiol.">
        <title>Acidipila dinghuensis sp. nov., an acidobacterium isolated from forest soil.</title>
        <authorList>
            <person name="Jiang Y.W."/>
            <person name="Wang J."/>
            <person name="Chen M.H."/>
            <person name="Lv Y.Y."/>
            <person name="Qiu L.H."/>
        </authorList>
    </citation>
    <scope>NUCLEOTIDE SEQUENCE [LARGE SCALE GENOMIC DNA]</scope>
    <source>
        <strain evidence="14 15">DHOF10</strain>
    </source>
</reference>
<evidence type="ECO:0000256" key="10">
    <source>
        <dbReference type="ARBA" id="ARBA00023136"/>
    </source>
</evidence>
<dbReference type="PANTHER" id="PTHR31462:SF5">
    <property type="entry name" value="ENDOSOMAL_LYSOSOMAL PROTON CHANNEL TMEM175"/>
    <property type="match status" value="1"/>
</dbReference>
<evidence type="ECO:0000256" key="5">
    <source>
        <dbReference type="ARBA" id="ARBA00022692"/>
    </source>
</evidence>
<evidence type="ECO:0000256" key="13">
    <source>
        <dbReference type="SAM" id="Phobius"/>
    </source>
</evidence>
<dbReference type="AlphaFoldDB" id="A0A4Q1SFZ4"/>
<evidence type="ECO:0000256" key="11">
    <source>
        <dbReference type="ARBA" id="ARBA00023303"/>
    </source>
</evidence>
<dbReference type="GO" id="GO:0016020">
    <property type="term" value="C:membrane"/>
    <property type="evidence" value="ECO:0007669"/>
    <property type="project" value="UniProtKB-SubCell"/>
</dbReference>
<comment type="catalytic activity">
    <reaction evidence="12">
        <text>K(+)(in) = K(+)(out)</text>
        <dbReference type="Rhea" id="RHEA:29463"/>
        <dbReference type="ChEBI" id="CHEBI:29103"/>
    </reaction>
</comment>
<feature type="transmembrane region" description="Helical" evidence="13">
    <location>
        <begin position="39"/>
        <end position="58"/>
    </location>
</feature>
<accession>A0A4Q1SFZ4</accession>
<keyword evidence="15" id="KW-1185">Reference proteome</keyword>
<dbReference type="GO" id="GO:0005267">
    <property type="term" value="F:potassium channel activity"/>
    <property type="evidence" value="ECO:0007669"/>
    <property type="project" value="UniProtKB-KW"/>
</dbReference>
<sequence length="204" mass="23298">MKTSRLEAFSDGVIAVIITIMVLELHVPHQDGIAGLWSVAPRLGIYLLSFLAVGIYWINHHELLRRTEQADYPMLWANLVFLFALSLIPYFVDYLDDKQFSSFATVLYEIAMLFAGFAFYVLRWTILKMQARIGVLTVGDRNEFWKHRLSLLLYLVSIAVAYYRPWISLALNSVVTVVWIIPQMGVKDCNADEANIAASLEGRH</sequence>
<keyword evidence="8 13" id="KW-1133">Transmembrane helix</keyword>
<protein>
    <submittedName>
        <fullName evidence="14">DUF1211 domain-containing protein</fullName>
    </submittedName>
</protein>
<evidence type="ECO:0000313" key="14">
    <source>
        <dbReference type="EMBL" id="RXS95758.1"/>
    </source>
</evidence>
<keyword evidence="9" id="KW-0406">Ion transport</keyword>
<keyword evidence="11" id="KW-0407">Ion channel</keyword>
<gene>
    <name evidence="14" type="ORF">ESZ00_12455</name>
</gene>
<evidence type="ECO:0000256" key="1">
    <source>
        <dbReference type="ARBA" id="ARBA00004141"/>
    </source>
</evidence>
<dbReference type="Pfam" id="PF06736">
    <property type="entry name" value="TMEM175"/>
    <property type="match status" value="1"/>
</dbReference>
<dbReference type="EMBL" id="SDMK01000002">
    <property type="protein sequence ID" value="RXS95758.1"/>
    <property type="molecule type" value="Genomic_DNA"/>
</dbReference>
<feature type="transmembrane region" description="Helical" evidence="13">
    <location>
        <begin position="151"/>
        <end position="181"/>
    </location>
</feature>
<comment type="similarity">
    <text evidence="2">Belongs to the TMEM175 family.</text>
</comment>
<keyword evidence="10 13" id="KW-0472">Membrane</keyword>
<dbReference type="OrthoDB" id="7626281at2"/>